<dbReference type="EMBL" id="CP133617">
    <property type="protein sequence ID" value="WMV33364.1"/>
    <property type="molecule type" value="Genomic_DNA"/>
</dbReference>
<accession>A0AAF0R8C4</accession>
<dbReference type="Pfam" id="PF23299">
    <property type="entry name" value="DUF7081"/>
    <property type="match status" value="1"/>
</dbReference>
<gene>
    <name evidence="2" type="ORF">MTR67_026749</name>
</gene>
<feature type="domain" description="DUF7081" evidence="1">
    <location>
        <begin position="35"/>
        <end position="75"/>
    </location>
</feature>
<keyword evidence="3" id="KW-1185">Reference proteome</keyword>
<evidence type="ECO:0000259" key="1">
    <source>
        <dbReference type="Pfam" id="PF23299"/>
    </source>
</evidence>
<sequence>MGSASRINETGLQLYPVSKYDLAKIFISFDVFSGSERWKEKCFRSKISVKKYLKSEYLGMEINQLFASFSWVIPSKKSPNSRG</sequence>
<organism evidence="2 3">
    <name type="scientific">Solanum verrucosum</name>
    <dbReference type="NCBI Taxonomy" id="315347"/>
    <lineage>
        <taxon>Eukaryota</taxon>
        <taxon>Viridiplantae</taxon>
        <taxon>Streptophyta</taxon>
        <taxon>Embryophyta</taxon>
        <taxon>Tracheophyta</taxon>
        <taxon>Spermatophyta</taxon>
        <taxon>Magnoliopsida</taxon>
        <taxon>eudicotyledons</taxon>
        <taxon>Gunneridae</taxon>
        <taxon>Pentapetalae</taxon>
        <taxon>asterids</taxon>
        <taxon>lamiids</taxon>
        <taxon>Solanales</taxon>
        <taxon>Solanaceae</taxon>
        <taxon>Solanoideae</taxon>
        <taxon>Solaneae</taxon>
        <taxon>Solanum</taxon>
    </lineage>
</organism>
<evidence type="ECO:0000313" key="3">
    <source>
        <dbReference type="Proteomes" id="UP001234989"/>
    </source>
</evidence>
<dbReference type="Proteomes" id="UP001234989">
    <property type="component" value="Chromosome 6"/>
</dbReference>
<protein>
    <recommendedName>
        <fullName evidence="1">DUF7081 domain-containing protein</fullName>
    </recommendedName>
</protein>
<name>A0AAF0R8C4_SOLVR</name>
<reference evidence="2" key="1">
    <citation type="submission" date="2023-08" db="EMBL/GenBank/DDBJ databases">
        <title>A de novo genome assembly of Solanum verrucosum Schlechtendal, a Mexican diploid species geographically isolated from the other diploid A-genome species in potato relatives.</title>
        <authorList>
            <person name="Hosaka K."/>
        </authorList>
    </citation>
    <scope>NUCLEOTIDE SEQUENCE</scope>
    <source>
        <tissue evidence="2">Young leaves</tissue>
    </source>
</reference>
<evidence type="ECO:0000313" key="2">
    <source>
        <dbReference type="EMBL" id="WMV33364.1"/>
    </source>
</evidence>
<proteinExistence type="predicted"/>
<dbReference type="InterPro" id="IPR055508">
    <property type="entry name" value="DUF7081"/>
</dbReference>
<dbReference type="AlphaFoldDB" id="A0AAF0R8C4"/>